<keyword evidence="3" id="KW-0479">Metal-binding</keyword>
<keyword evidence="10" id="KW-1185">Reference proteome</keyword>
<evidence type="ECO:0000256" key="4">
    <source>
        <dbReference type="ARBA" id="ARBA00022801"/>
    </source>
</evidence>
<reference evidence="9" key="2">
    <citation type="submission" date="2023-10" db="EMBL/GenBank/DDBJ databases">
        <title>Genome Sequence of the Bacteria from From Gut Wall in Crohn's Disease.</title>
        <authorList>
            <person name="Rodriguez-Palacios A."/>
        </authorList>
    </citation>
    <scope>NUCLEOTIDE SEQUENCE</scope>
    <source>
        <strain evidence="9">CavFT-hAR58</strain>
    </source>
</reference>
<evidence type="ECO:0000259" key="7">
    <source>
        <dbReference type="Pfam" id="PF00149"/>
    </source>
</evidence>
<dbReference type="InterPro" id="IPR029052">
    <property type="entry name" value="Metallo-depent_PP-like"/>
</dbReference>
<evidence type="ECO:0000256" key="3">
    <source>
        <dbReference type="ARBA" id="ARBA00022723"/>
    </source>
</evidence>
<dbReference type="InterPro" id="IPR043461">
    <property type="entry name" value="LpxH-like"/>
</dbReference>
<keyword evidence="4 9" id="KW-0378">Hydrolase</keyword>
<name>A0AAE4LM62_9BACT</name>
<evidence type="ECO:0000256" key="1">
    <source>
        <dbReference type="ARBA" id="ARBA00022475"/>
    </source>
</evidence>
<reference evidence="8 10" key="1">
    <citation type="journal article" date="2019" name="Nat. Med.">
        <title>A library of human gut bacterial isolates paired with longitudinal multiomics data enables mechanistic microbiome research.</title>
        <authorList>
            <person name="Poyet M."/>
            <person name="Groussin M."/>
            <person name="Gibbons S.M."/>
            <person name="Avila-Pacheco J."/>
            <person name="Jiang X."/>
            <person name="Kearney S.M."/>
            <person name="Perrotta A.R."/>
            <person name="Berdy B."/>
            <person name="Zhao S."/>
            <person name="Lieberman T.D."/>
            <person name="Swanson P.K."/>
            <person name="Smith M."/>
            <person name="Roesemann S."/>
            <person name="Alexander J.E."/>
            <person name="Rich S.A."/>
            <person name="Livny J."/>
            <person name="Vlamakis H."/>
            <person name="Clish C."/>
            <person name="Bullock K."/>
            <person name="Deik A."/>
            <person name="Scott J."/>
            <person name="Pierce K.A."/>
            <person name="Xavier R.J."/>
            <person name="Alm E.J."/>
        </authorList>
    </citation>
    <scope>NUCLEOTIDE SEQUENCE [LARGE SCALE GENOMIC DNA]</scope>
    <source>
        <strain evidence="8 10">BIOML-A1</strain>
    </source>
</reference>
<evidence type="ECO:0000256" key="5">
    <source>
        <dbReference type="ARBA" id="ARBA00023136"/>
    </source>
</evidence>
<dbReference type="RefSeq" id="WP_014775740.1">
    <property type="nucleotide sequence ID" value="NZ_AP025581.1"/>
</dbReference>
<gene>
    <name evidence="8" type="ORF">F2A26_00990</name>
    <name evidence="9" type="ORF">RVH17_09665</name>
</gene>
<dbReference type="GO" id="GO:0008758">
    <property type="term" value="F:UDP-2,3-diacylglucosamine hydrolase activity"/>
    <property type="evidence" value="ECO:0007669"/>
    <property type="project" value="TreeGrafter"/>
</dbReference>
<dbReference type="EC" id="3.6.1.54" evidence="9"/>
<dbReference type="PANTHER" id="PTHR34990:SF1">
    <property type="entry name" value="UDP-2,3-DIACYLGLUCOSAMINE HYDROLASE"/>
    <property type="match status" value="1"/>
</dbReference>
<dbReference type="EMBL" id="VVND01000001">
    <property type="protein sequence ID" value="KAA3160896.1"/>
    <property type="molecule type" value="Genomic_DNA"/>
</dbReference>
<evidence type="ECO:0000313" key="8">
    <source>
        <dbReference type="EMBL" id="KAA3160896.1"/>
    </source>
</evidence>
<protein>
    <submittedName>
        <fullName evidence="9">UDP-2,3-diacylglucosamine diphosphatase</fullName>
        <ecNumber evidence="9">3.6.1.54</ecNumber>
    </submittedName>
</protein>
<accession>A0AAE4LM62</accession>
<evidence type="ECO:0000256" key="2">
    <source>
        <dbReference type="ARBA" id="ARBA00022519"/>
    </source>
</evidence>
<keyword evidence="1" id="KW-1003">Cell membrane</keyword>
<dbReference type="AlphaFoldDB" id="A0AAE4LM62"/>
<evidence type="ECO:0000313" key="10">
    <source>
        <dbReference type="Proteomes" id="UP000324870"/>
    </source>
</evidence>
<dbReference type="Proteomes" id="UP001181347">
    <property type="component" value="Unassembled WGS sequence"/>
</dbReference>
<dbReference type="GO" id="GO:0009245">
    <property type="term" value="P:lipid A biosynthetic process"/>
    <property type="evidence" value="ECO:0007669"/>
    <property type="project" value="TreeGrafter"/>
</dbReference>
<keyword evidence="5" id="KW-0472">Membrane</keyword>
<keyword evidence="6" id="KW-0464">Manganese</keyword>
<dbReference type="EMBL" id="JAWDES010000005">
    <property type="protein sequence ID" value="MDU0260375.1"/>
    <property type="molecule type" value="Genomic_DNA"/>
</dbReference>
<comment type="caution">
    <text evidence="9">The sequence shown here is derived from an EMBL/GenBank/DDBJ whole genome shotgun (WGS) entry which is preliminary data.</text>
</comment>
<evidence type="ECO:0000313" key="11">
    <source>
        <dbReference type="Proteomes" id="UP001181347"/>
    </source>
</evidence>
<feature type="domain" description="Calcineurin-like phosphoesterase" evidence="7">
    <location>
        <begin position="26"/>
        <end position="228"/>
    </location>
</feature>
<dbReference type="PANTHER" id="PTHR34990">
    <property type="entry name" value="UDP-2,3-DIACYLGLUCOSAMINE HYDROLASE-RELATED"/>
    <property type="match status" value="1"/>
</dbReference>
<dbReference type="GO" id="GO:0016020">
    <property type="term" value="C:membrane"/>
    <property type="evidence" value="ECO:0007669"/>
    <property type="project" value="GOC"/>
</dbReference>
<dbReference type="GO" id="GO:0046872">
    <property type="term" value="F:metal ion binding"/>
    <property type="evidence" value="ECO:0007669"/>
    <property type="project" value="UniProtKB-KW"/>
</dbReference>
<dbReference type="Gene3D" id="3.60.21.10">
    <property type="match status" value="1"/>
</dbReference>
<dbReference type="Proteomes" id="UP000324870">
    <property type="component" value="Unassembled WGS sequence"/>
</dbReference>
<evidence type="ECO:0000256" key="6">
    <source>
        <dbReference type="ARBA" id="ARBA00023211"/>
    </source>
</evidence>
<dbReference type="Pfam" id="PF00149">
    <property type="entry name" value="Metallophos"/>
    <property type="match status" value="1"/>
</dbReference>
<dbReference type="InterPro" id="IPR004843">
    <property type="entry name" value="Calcineurin-like_PHP"/>
</dbReference>
<dbReference type="OMA" id="LCDFWFA"/>
<proteinExistence type="predicted"/>
<sequence>MRRFAVRVPGNGDSVNCLERFMNHYFASDIHLGAGGEAFAGETERRFVAWLDDAAKDAESIFLVGDLFDFWFEYREVVPKGFVRTLGKLAELTDRGVRVVFFTGNHDMWVGDYLARECGVEVYTSPQRFCLNGKHLFIAHGDNMKIDGQPVLKLLNTVFRSRTLRWLFSWLLHPDWAMRFGHWWSGKSRKSHAADTLDVSLTEPLIQYAREYAAMHDVDHFVFGHMHFPRDFREGNLHVINLGCWEQYPSYAVLDASGELTLRRLEAFR</sequence>
<dbReference type="CDD" id="cd07398">
    <property type="entry name" value="MPP_YbbF-LpxH"/>
    <property type="match status" value="1"/>
</dbReference>
<dbReference type="SUPFAM" id="SSF56300">
    <property type="entry name" value="Metallo-dependent phosphatases"/>
    <property type="match status" value="1"/>
</dbReference>
<organism evidence="9 11">
    <name type="scientific">Alistipes finegoldii</name>
    <dbReference type="NCBI Taxonomy" id="214856"/>
    <lineage>
        <taxon>Bacteria</taxon>
        <taxon>Pseudomonadati</taxon>
        <taxon>Bacteroidota</taxon>
        <taxon>Bacteroidia</taxon>
        <taxon>Bacteroidales</taxon>
        <taxon>Rikenellaceae</taxon>
        <taxon>Alistipes</taxon>
    </lineage>
</organism>
<evidence type="ECO:0000313" key="9">
    <source>
        <dbReference type="EMBL" id="MDU0260375.1"/>
    </source>
</evidence>
<keyword evidence="2" id="KW-0997">Cell inner membrane</keyword>